<dbReference type="EMBL" id="BART01019202">
    <property type="protein sequence ID" value="GAG83178.1"/>
    <property type="molecule type" value="Genomic_DNA"/>
</dbReference>
<dbReference type="AlphaFoldDB" id="X1BGC7"/>
<proteinExistence type="predicted"/>
<organism evidence="1">
    <name type="scientific">marine sediment metagenome</name>
    <dbReference type="NCBI Taxonomy" id="412755"/>
    <lineage>
        <taxon>unclassified sequences</taxon>
        <taxon>metagenomes</taxon>
        <taxon>ecological metagenomes</taxon>
    </lineage>
</organism>
<comment type="caution">
    <text evidence="1">The sequence shown here is derived from an EMBL/GenBank/DDBJ whole genome shotgun (WGS) entry which is preliminary data.</text>
</comment>
<protein>
    <submittedName>
        <fullName evidence="1">Uncharacterized protein</fullName>
    </submittedName>
</protein>
<evidence type="ECO:0000313" key="1">
    <source>
        <dbReference type="EMBL" id="GAG83178.1"/>
    </source>
</evidence>
<reference evidence="1" key="1">
    <citation type="journal article" date="2014" name="Front. Microbiol.">
        <title>High frequency of phylogenetically diverse reductive dehalogenase-homologous genes in deep subseafloor sedimentary metagenomes.</title>
        <authorList>
            <person name="Kawai M."/>
            <person name="Futagami T."/>
            <person name="Toyoda A."/>
            <person name="Takaki Y."/>
            <person name="Nishi S."/>
            <person name="Hori S."/>
            <person name="Arai W."/>
            <person name="Tsubouchi T."/>
            <person name="Morono Y."/>
            <person name="Uchiyama I."/>
            <person name="Ito T."/>
            <person name="Fujiyama A."/>
            <person name="Inagaki F."/>
            <person name="Takami H."/>
        </authorList>
    </citation>
    <scope>NUCLEOTIDE SEQUENCE</scope>
    <source>
        <strain evidence="1">Expedition CK06-06</strain>
    </source>
</reference>
<name>X1BGC7_9ZZZZ</name>
<accession>X1BGC7</accession>
<gene>
    <name evidence="1" type="ORF">S01H4_36005</name>
</gene>
<sequence>WSNKRTYKYDYCLASEYQWKACKLKEEIRHQIHMRDEQWEKENPKESRDAYDVFGHVDEFWRSGERYNEENYNCEIVWSSSEPENIAEPFDSPSKLLGERCSKTELRTTKVTIDKKKQIVWFHNKGGLKNQDCEILDYDNYDCGWFNVVDGKPVDMKNRFYK</sequence>
<feature type="non-terminal residue" evidence="1">
    <location>
        <position position="1"/>
    </location>
</feature>